<protein>
    <submittedName>
        <fullName evidence="1">Uncharacterized protein</fullName>
    </submittedName>
</protein>
<organism evidence="1 2">
    <name type="scientific">Eumeta variegata</name>
    <name type="common">Bagworm moth</name>
    <name type="synonym">Eumeta japonica</name>
    <dbReference type="NCBI Taxonomy" id="151549"/>
    <lineage>
        <taxon>Eukaryota</taxon>
        <taxon>Metazoa</taxon>
        <taxon>Ecdysozoa</taxon>
        <taxon>Arthropoda</taxon>
        <taxon>Hexapoda</taxon>
        <taxon>Insecta</taxon>
        <taxon>Pterygota</taxon>
        <taxon>Neoptera</taxon>
        <taxon>Endopterygota</taxon>
        <taxon>Lepidoptera</taxon>
        <taxon>Glossata</taxon>
        <taxon>Ditrysia</taxon>
        <taxon>Tineoidea</taxon>
        <taxon>Psychidae</taxon>
        <taxon>Oiketicinae</taxon>
        <taxon>Eumeta</taxon>
    </lineage>
</organism>
<comment type="caution">
    <text evidence="1">The sequence shown here is derived from an EMBL/GenBank/DDBJ whole genome shotgun (WGS) entry which is preliminary data.</text>
</comment>
<accession>A0A4C1ZVP8</accession>
<gene>
    <name evidence="1" type="ORF">EVAR_66252_1</name>
</gene>
<keyword evidence="2" id="KW-1185">Reference proteome</keyword>
<reference evidence="1 2" key="1">
    <citation type="journal article" date="2019" name="Commun. Biol.">
        <title>The bagworm genome reveals a unique fibroin gene that provides high tensile strength.</title>
        <authorList>
            <person name="Kono N."/>
            <person name="Nakamura H."/>
            <person name="Ohtoshi R."/>
            <person name="Tomita M."/>
            <person name="Numata K."/>
            <person name="Arakawa K."/>
        </authorList>
    </citation>
    <scope>NUCLEOTIDE SEQUENCE [LARGE SCALE GENOMIC DNA]</scope>
</reference>
<name>A0A4C1ZVP8_EUMVA</name>
<evidence type="ECO:0000313" key="2">
    <source>
        <dbReference type="Proteomes" id="UP000299102"/>
    </source>
</evidence>
<proteinExistence type="predicted"/>
<sequence>MTTDDLRPLPEPQFTEWVTRRYMPHRQHTDFTVSTFSPSDCRRTSANIERIPRADNAPRERCASAAPPVERSSRSAICEIVAFCNFNFIYKPPPASRS</sequence>
<dbReference type="AlphaFoldDB" id="A0A4C1ZVP8"/>
<evidence type="ECO:0000313" key="1">
    <source>
        <dbReference type="EMBL" id="GBP92100.1"/>
    </source>
</evidence>
<dbReference type="EMBL" id="BGZK01002238">
    <property type="protein sequence ID" value="GBP92100.1"/>
    <property type="molecule type" value="Genomic_DNA"/>
</dbReference>
<dbReference type="Proteomes" id="UP000299102">
    <property type="component" value="Unassembled WGS sequence"/>
</dbReference>